<keyword evidence="18" id="KW-1185">Reference proteome</keyword>
<keyword evidence="11 14" id="KW-0408">Iron</keyword>
<feature type="transmembrane region" description="Helical" evidence="16">
    <location>
        <begin position="6"/>
        <end position="23"/>
    </location>
</feature>
<evidence type="ECO:0000256" key="9">
    <source>
        <dbReference type="ARBA" id="ARBA00022848"/>
    </source>
</evidence>
<evidence type="ECO:0000313" key="18">
    <source>
        <dbReference type="Proteomes" id="UP001497644"/>
    </source>
</evidence>
<keyword evidence="8" id="KW-0256">Endoplasmic reticulum</keyword>
<evidence type="ECO:0000256" key="16">
    <source>
        <dbReference type="SAM" id="Phobius"/>
    </source>
</evidence>
<proteinExistence type="inferred from homology"/>
<reference evidence="17" key="1">
    <citation type="submission" date="2024-04" db="EMBL/GenBank/DDBJ databases">
        <authorList>
            <consortium name="Molecular Ecology Group"/>
        </authorList>
    </citation>
    <scope>NUCLEOTIDE SEQUENCE</scope>
</reference>
<evidence type="ECO:0000256" key="13">
    <source>
        <dbReference type="ARBA" id="ARBA00023136"/>
    </source>
</evidence>
<dbReference type="SUPFAM" id="SSF48264">
    <property type="entry name" value="Cytochrome P450"/>
    <property type="match status" value="1"/>
</dbReference>
<evidence type="ECO:0000256" key="7">
    <source>
        <dbReference type="ARBA" id="ARBA00022723"/>
    </source>
</evidence>
<dbReference type="Pfam" id="PF00067">
    <property type="entry name" value="p450"/>
    <property type="match status" value="1"/>
</dbReference>
<feature type="binding site" description="axial binding residue" evidence="14">
    <location>
        <position position="462"/>
    </location>
    <ligand>
        <name>heme</name>
        <dbReference type="ChEBI" id="CHEBI:30413"/>
    </ligand>
    <ligandPart>
        <name>Fe</name>
        <dbReference type="ChEBI" id="CHEBI:18248"/>
    </ligandPart>
</feature>
<keyword evidence="10 15" id="KW-0560">Oxidoreductase</keyword>
<evidence type="ECO:0008006" key="19">
    <source>
        <dbReference type="Google" id="ProtNLM"/>
    </source>
</evidence>
<evidence type="ECO:0000256" key="8">
    <source>
        <dbReference type="ARBA" id="ARBA00022824"/>
    </source>
</evidence>
<gene>
    <name evidence="17" type="ORF">LPLAT_LOCUS12110</name>
</gene>
<dbReference type="CDD" id="cd20628">
    <property type="entry name" value="CYP4"/>
    <property type="match status" value="1"/>
</dbReference>
<dbReference type="PRINTS" id="PR00385">
    <property type="entry name" value="P450"/>
</dbReference>
<dbReference type="InterPro" id="IPR001128">
    <property type="entry name" value="Cyt_P450"/>
</dbReference>
<evidence type="ECO:0000256" key="10">
    <source>
        <dbReference type="ARBA" id="ARBA00023002"/>
    </source>
</evidence>
<keyword evidence="9" id="KW-0492">Microsome</keyword>
<evidence type="ECO:0000256" key="1">
    <source>
        <dbReference type="ARBA" id="ARBA00001971"/>
    </source>
</evidence>
<dbReference type="GO" id="GO:0005789">
    <property type="term" value="C:endoplasmic reticulum membrane"/>
    <property type="evidence" value="ECO:0007669"/>
    <property type="project" value="UniProtKB-SubCell"/>
</dbReference>
<dbReference type="PROSITE" id="PS00086">
    <property type="entry name" value="CYTOCHROME_P450"/>
    <property type="match status" value="1"/>
</dbReference>
<comment type="cofactor">
    <cofactor evidence="1 14">
        <name>heme</name>
        <dbReference type="ChEBI" id="CHEBI:30413"/>
    </cofactor>
</comment>
<dbReference type="GO" id="GO:0004497">
    <property type="term" value="F:monooxygenase activity"/>
    <property type="evidence" value="ECO:0007669"/>
    <property type="project" value="UniProtKB-KW"/>
</dbReference>
<sequence>MAFTLMIFTLLLLCIFIMFLYHYNIRYGKYGQLIDRIPGLATVPIFGNILTLSNLTQEELWQLQITLSKNYYPIFKMWSFTIAYVVICHPDDVQVILSSSKQHLEKGLIYTLLHPWLRTGLLTSKGAKWQERRKILTPTFHFNILKQFVDILIEEGNRMTKFLNNIEGSIVKDLVLLISQHTLNAICETSMGVSLENMSEYEQQYRQAVHEMGEIFIYKFLRPWFYSDVIFALTSMGRKQAKNLKILHRFTEKIIAERKQYHELTDGRYLQNLENDAAIETDDSEMIKNKKRRLAMLDLLIAASRNNKMNDLDIREEIDTFMFEGHDTVAMTLCFAILLLAEHKDIQEIARNEVSAVMQENGGQLTMTALQKLPYLERCLKETMRLYPSVPFITRILSEDVKLQSYLIPSKTDVLVSIYNLHRNPNFWPNPHIFDPDRFLPENIHNRHPFSYVPFSAGPRNCIGQRFAMLELKAITAPLLHNFYLEPVDYLKDLRHTMHIINRVTQPIRVRFVPIKRMQTSEVI</sequence>
<keyword evidence="16" id="KW-0812">Transmembrane</keyword>
<organism evidence="17 18">
    <name type="scientific">Lasius platythorax</name>
    <dbReference type="NCBI Taxonomy" id="488582"/>
    <lineage>
        <taxon>Eukaryota</taxon>
        <taxon>Metazoa</taxon>
        <taxon>Ecdysozoa</taxon>
        <taxon>Arthropoda</taxon>
        <taxon>Hexapoda</taxon>
        <taxon>Insecta</taxon>
        <taxon>Pterygota</taxon>
        <taxon>Neoptera</taxon>
        <taxon>Endopterygota</taxon>
        <taxon>Hymenoptera</taxon>
        <taxon>Apocrita</taxon>
        <taxon>Aculeata</taxon>
        <taxon>Formicoidea</taxon>
        <taxon>Formicidae</taxon>
        <taxon>Formicinae</taxon>
        <taxon>Lasius</taxon>
        <taxon>Lasius</taxon>
    </lineage>
</organism>
<dbReference type="PANTHER" id="PTHR24291:SF189">
    <property type="entry name" value="CYTOCHROME P450 4C3-RELATED"/>
    <property type="match status" value="1"/>
</dbReference>
<protein>
    <recommendedName>
        <fullName evidence="19">Cytochrome P450</fullName>
    </recommendedName>
</protein>
<keyword evidence="12 15" id="KW-0503">Monooxygenase</keyword>
<evidence type="ECO:0000256" key="11">
    <source>
        <dbReference type="ARBA" id="ARBA00023004"/>
    </source>
</evidence>
<dbReference type="GO" id="GO:0016705">
    <property type="term" value="F:oxidoreductase activity, acting on paired donors, with incorporation or reduction of molecular oxygen"/>
    <property type="evidence" value="ECO:0007669"/>
    <property type="project" value="InterPro"/>
</dbReference>
<evidence type="ECO:0000256" key="5">
    <source>
        <dbReference type="ARBA" id="ARBA00010617"/>
    </source>
</evidence>
<evidence type="ECO:0000256" key="3">
    <source>
        <dbReference type="ARBA" id="ARBA00004174"/>
    </source>
</evidence>
<comment type="similarity">
    <text evidence="5 15">Belongs to the cytochrome P450 family.</text>
</comment>
<keyword evidence="13 16" id="KW-0472">Membrane</keyword>
<evidence type="ECO:0000256" key="15">
    <source>
        <dbReference type="RuleBase" id="RU000461"/>
    </source>
</evidence>
<dbReference type="GO" id="GO:0005506">
    <property type="term" value="F:iron ion binding"/>
    <property type="evidence" value="ECO:0007669"/>
    <property type="project" value="InterPro"/>
</dbReference>
<name>A0AAV2P1J9_9HYME</name>
<comment type="subcellular location">
    <subcellularLocation>
        <location evidence="4">Endoplasmic reticulum membrane</location>
        <topology evidence="4">Peripheral membrane protein</topology>
    </subcellularLocation>
    <subcellularLocation>
        <location evidence="3">Microsome membrane</location>
        <topology evidence="3">Peripheral membrane protein</topology>
    </subcellularLocation>
</comment>
<evidence type="ECO:0000256" key="14">
    <source>
        <dbReference type="PIRSR" id="PIRSR602401-1"/>
    </source>
</evidence>
<accession>A0AAV2P1J9</accession>
<evidence type="ECO:0000256" key="6">
    <source>
        <dbReference type="ARBA" id="ARBA00022617"/>
    </source>
</evidence>
<dbReference type="Gene3D" id="1.10.630.10">
    <property type="entry name" value="Cytochrome P450"/>
    <property type="match status" value="1"/>
</dbReference>
<comment type="function">
    <text evidence="2">May be involved in the metabolism of insect hormones and in the breakdown of synthetic insecticides.</text>
</comment>
<dbReference type="GO" id="GO:0020037">
    <property type="term" value="F:heme binding"/>
    <property type="evidence" value="ECO:0007669"/>
    <property type="project" value="InterPro"/>
</dbReference>
<evidence type="ECO:0000256" key="2">
    <source>
        <dbReference type="ARBA" id="ARBA00003690"/>
    </source>
</evidence>
<evidence type="ECO:0000256" key="12">
    <source>
        <dbReference type="ARBA" id="ARBA00023033"/>
    </source>
</evidence>
<dbReference type="PRINTS" id="PR00463">
    <property type="entry name" value="EP450I"/>
</dbReference>
<dbReference type="PANTHER" id="PTHR24291">
    <property type="entry name" value="CYTOCHROME P450 FAMILY 4"/>
    <property type="match status" value="1"/>
</dbReference>
<dbReference type="InterPro" id="IPR050196">
    <property type="entry name" value="Cytochrome_P450_Monoox"/>
</dbReference>
<dbReference type="EMBL" id="OZ034830">
    <property type="protein sequence ID" value="CAL1686784.1"/>
    <property type="molecule type" value="Genomic_DNA"/>
</dbReference>
<dbReference type="AlphaFoldDB" id="A0AAV2P1J9"/>
<evidence type="ECO:0000313" key="17">
    <source>
        <dbReference type="EMBL" id="CAL1686784.1"/>
    </source>
</evidence>
<keyword evidence="7 14" id="KW-0479">Metal-binding</keyword>
<dbReference type="Proteomes" id="UP001497644">
    <property type="component" value="Chromosome 7"/>
</dbReference>
<keyword evidence="16" id="KW-1133">Transmembrane helix</keyword>
<dbReference type="InterPro" id="IPR017972">
    <property type="entry name" value="Cyt_P450_CS"/>
</dbReference>
<keyword evidence="6 14" id="KW-0349">Heme</keyword>
<evidence type="ECO:0000256" key="4">
    <source>
        <dbReference type="ARBA" id="ARBA00004406"/>
    </source>
</evidence>
<dbReference type="InterPro" id="IPR002401">
    <property type="entry name" value="Cyt_P450_E_grp-I"/>
</dbReference>
<dbReference type="InterPro" id="IPR036396">
    <property type="entry name" value="Cyt_P450_sf"/>
</dbReference>